<gene>
    <name evidence="2" type="ORF">FNV43_RR00128</name>
</gene>
<dbReference type="Gene3D" id="3.50.4.10">
    <property type="entry name" value="Hepatocyte Growth Factor"/>
    <property type="match status" value="1"/>
</dbReference>
<dbReference type="PROSITE" id="PS50948">
    <property type="entry name" value="PAN"/>
    <property type="match status" value="1"/>
</dbReference>
<organism evidence="2 3">
    <name type="scientific">Rhamnella rubrinervis</name>
    <dbReference type="NCBI Taxonomy" id="2594499"/>
    <lineage>
        <taxon>Eukaryota</taxon>
        <taxon>Viridiplantae</taxon>
        <taxon>Streptophyta</taxon>
        <taxon>Embryophyta</taxon>
        <taxon>Tracheophyta</taxon>
        <taxon>Spermatophyta</taxon>
        <taxon>Magnoliopsida</taxon>
        <taxon>eudicotyledons</taxon>
        <taxon>Gunneridae</taxon>
        <taxon>Pentapetalae</taxon>
        <taxon>rosids</taxon>
        <taxon>fabids</taxon>
        <taxon>Rosales</taxon>
        <taxon>Rhamnaceae</taxon>
        <taxon>rhamnoid group</taxon>
        <taxon>Rhamneae</taxon>
        <taxon>Rhamnella</taxon>
    </lineage>
</organism>
<dbReference type="PANTHER" id="PTHR32444">
    <property type="entry name" value="BULB-TYPE LECTIN DOMAIN-CONTAINING PROTEIN"/>
    <property type="match status" value="1"/>
</dbReference>
<dbReference type="AlphaFoldDB" id="A0A8K0MRQ1"/>
<dbReference type="EMBL" id="VOIH02000001">
    <property type="protein sequence ID" value="KAF3455498.1"/>
    <property type="molecule type" value="Genomic_DNA"/>
</dbReference>
<evidence type="ECO:0000313" key="2">
    <source>
        <dbReference type="EMBL" id="KAF3455498.1"/>
    </source>
</evidence>
<proteinExistence type="predicted"/>
<dbReference type="SMART" id="SM00473">
    <property type="entry name" value="PAN_AP"/>
    <property type="match status" value="1"/>
</dbReference>
<dbReference type="SUPFAM" id="SSF57414">
    <property type="entry name" value="Hairpin loop containing domain-like"/>
    <property type="match status" value="1"/>
</dbReference>
<name>A0A8K0MRQ1_9ROSA</name>
<reference evidence="2" key="1">
    <citation type="submission" date="2020-03" db="EMBL/GenBank/DDBJ databases">
        <title>A high-quality chromosome-level genome assembly of a woody plant with both climbing and erect habits, Rhamnella rubrinervis.</title>
        <authorList>
            <person name="Lu Z."/>
            <person name="Yang Y."/>
            <person name="Zhu X."/>
            <person name="Sun Y."/>
        </authorList>
    </citation>
    <scope>NUCLEOTIDE SEQUENCE</scope>
    <source>
        <strain evidence="2">BYM</strain>
        <tissue evidence="2">Leaf</tissue>
    </source>
</reference>
<protein>
    <recommendedName>
        <fullName evidence="1">Apple domain-containing protein</fullName>
    </recommendedName>
</protein>
<dbReference type="InterPro" id="IPR003609">
    <property type="entry name" value="Pan_app"/>
</dbReference>
<evidence type="ECO:0000259" key="1">
    <source>
        <dbReference type="PROSITE" id="PS50948"/>
    </source>
</evidence>
<dbReference type="CDD" id="cd01098">
    <property type="entry name" value="PAN_AP_plant"/>
    <property type="match status" value="1"/>
</dbReference>
<accession>A0A8K0MRQ1</accession>
<keyword evidence="3" id="KW-1185">Reference proteome</keyword>
<dbReference type="Pfam" id="PF08276">
    <property type="entry name" value="PAN_2"/>
    <property type="match status" value="1"/>
</dbReference>
<feature type="domain" description="Apple" evidence="1">
    <location>
        <begin position="17"/>
        <end position="107"/>
    </location>
</feature>
<evidence type="ECO:0000313" key="3">
    <source>
        <dbReference type="Proteomes" id="UP000796880"/>
    </source>
</evidence>
<comment type="caution">
    <text evidence="2">The sequence shown here is derived from an EMBL/GenBank/DDBJ whole genome shotgun (WGS) entry which is preliminary data.</text>
</comment>
<dbReference type="Proteomes" id="UP000796880">
    <property type="component" value="Unassembled WGS sequence"/>
</dbReference>
<dbReference type="OrthoDB" id="1910371at2759"/>
<sequence>MDIMVLLCNFRDGTHGCVRKSGSLIWSKGEGFVKLENVKVPNTSNVVVINGLSLEECKKECLRSCNCTTYASVNISKGGNGCIAWHGDLVDTRIFTAGGQDFYPRIDERELGKSNTSMYVFDETSKSS</sequence>
<dbReference type="PANTHER" id="PTHR32444:SF63">
    <property type="entry name" value="G-TYPE LECTIN S-RECEPTOR-LIKE SERINE_THREONINE-PROTEIN KINASE RKS1"/>
    <property type="match status" value="1"/>
</dbReference>